<feature type="domain" description="Peptidase S1" evidence="14">
    <location>
        <begin position="33"/>
        <end position="413"/>
    </location>
</feature>
<evidence type="ECO:0000256" key="1">
    <source>
        <dbReference type="ARBA" id="ARBA00004138"/>
    </source>
</evidence>
<evidence type="ECO:0000256" key="6">
    <source>
        <dbReference type="ARBA" id="ARBA00022525"/>
    </source>
</evidence>
<dbReference type="GO" id="GO:0005737">
    <property type="term" value="C:cytoplasm"/>
    <property type="evidence" value="ECO:0007669"/>
    <property type="project" value="UniProtKB-SubCell"/>
</dbReference>
<dbReference type="InterPro" id="IPR003137">
    <property type="entry name" value="PA_domain"/>
</dbReference>
<keyword evidence="5" id="KW-0963">Cytoplasm</keyword>
<dbReference type="PANTHER" id="PTHR24276">
    <property type="entry name" value="POLYSERASE-RELATED"/>
    <property type="match status" value="1"/>
</dbReference>
<evidence type="ECO:0000256" key="3">
    <source>
        <dbReference type="ARBA" id="ARBA00004613"/>
    </source>
</evidence>
<evidence type="ECO:0000256" key="9">
    <source>
        <dbReference type="ARBA" id="ARBA00023157"/>
    </source>
</evidence>
<evidence type="ECO:0000256" key="10">
    <source>
        <dbReference type="ARBA" id="ARBA00023180"/>
    </source>
</evidence>
<keyword evidence="12 15" id="KW-0645">Protease</keyword>
<dbReference type="EMBL" id="CP000083">
    <property type="protein sequence ID" value="AAZ26254.1"/>
    <property type="molecule type" value="Genomic_DNA"/>
</dbReference>
<dbReference type="AlphaFoldDB" id="Q47V98"/>
<dbReference type="InterPro" id="IPR050430">
    <property type="entry name" value="Peptidase_S1"/>
</dbReference>
<dbReference type="FunFam" id="2.40.10.10:FF:000068">
    <property type="entry name" value="transmembrane protease serine 2"/>
    <property type="match status" value="1"/>
</dbReference>
<keyword evidence="12" id="KW-0378">Hydrolase</keyword>
<evidence type="ECO:0000313" key="16">
    <source>
        <dbReference type="Proteomes" id="UP000000547"/>
    </source>
</evidence>
<dbReference type="CDD" id="cd00190">
    <property type="entry name" value="Tryp_SPc"/>
    <property type="match status" value="1"/>
</dbReference>
<dbReference type="SUPFAM" id="SSF52025">
    <property type="entry name" value="PA domain"/>
    <property type="match status" value="1"/>
</dbReference>
<dbReference type="InterPro" id="IPR009003">
    <property type="entry name" value="Peptidase_S1_PA"/>
</dbReference>
<dbReference type="InterPro" id="IPR033116">
    <property type="entry name" value="TRYPSIN_SER"/>
</dbReference>
<dbReference type="RefSeq" id="WP_011045355.1">
    <property type="nucleotide sequence ID" value="NC_003910.7"/>
</dbReference>
<evidence type="ECO:0000256" key="7">
    <source>
        <dbReference type="ARBA" id="ARBA00022729"/>
    </source>
</evidence>
<dbReference type="Pfam" id="PF02225">
    <property type="entry name" value="PA"/>
    <property type="match status" value="1"/>
</dbReference>
<dbReference type="SMART" id="SM00020">
    <property type="entry name" value="Tryp_SPc"/>
    <property type="match status" value="1"/>
</dbReference>
<keyword evidence="6" id="KW-0964">Secreted</keyword>
<keyword evidence="8" id="KW-0969">Cilium</keyword>
<keyword evidence="9" id="KW-1015">Disulfide bond</keyword>
<dbReference type="Pfam" id="PF00089">
    <property type="entry name" value="Trypsin"/>
    <property type="match status" value="1"/>
</dbReference>
<dbReference type="STRING" id="167879.CPS_4627"/>
<evidence type="ECO:0000256" key="13">
    <source>
        <dbReference type="SAM" id="SignalP"/>
    </source>
</evidence>
<dbReference type="Pfam" id="PF22544">
    <property type="entry name" value="HYDIN_VesB_CFA65-like_Ig"/>
    <property type="match status" value="1"/>
</dbReference>
<feature type="chain" id="PRO_5004233894" evidence="13">
    <location>
        <begin position="21"/>
        <end position="702"/>
    </location>
</feature>
<dbReference type="Proteomes" id="UP000000547">
    <property type="component" value="Chromosome"/>
</dbReference>
<dbReference type="InterPro" id="IPR001314">
    <property type="entry name" value="Peptidase_S1A"/>
</dbReference>
<keyword evidence="11" id="KW-0966">Cell projection</keyword>
<dbReference type="PROSITE" id="PS00135">
    <property type="entry name" value="TRYPSIN_SER"/>
    <property type="match status" value="1"/>
</dbReference>
<dbReference type="Gene3D" id="3.50.30.30">
    <property type="match status" value="1"/>
</dbReference>
<dbReference type="PANTHER" id="PTHR24276:SF98">
    <property type="entry name" value="FI18310P1-RELATED"/>
    <property type="match status" value="1"/>
</dbReference>
<protein>
    <submittedName>
        <fullName evidence="15">Serine protease, trypsin family</fullName>
    </submittedName>
</protein>
<keyword evidence="7 13" id="KW-0732">Signal</keyword>
<evidence type="ECO:0000256" key="12">
    <source>
        <dbReference type="RuleBase" id="RU363034"/>
    </source>
</evidence>
<comment type="similarity">
    <text evidence="4">Belongs to the peptidase S1 family.</text>
</comment>
<evidence type="ECO:0000313" key="15">
    <source>
        <dbReference type="EMBL" id="AAZ26254.1"/>
    </source>
</evidence>
<sequence length="702" mass="75092">MKYFLFAVLAISTLFSSANEANQSPLLLSKPKIVGGELASQNAWPWMSALVFTYSDVDSSLDVAGTPYQSEPFSYSPSGQASATMADCGIADNLCNLAENKICLIARGEIDFSVKVDNCQAAGGIGAIIYNNTSGVISGTLGEDYIGNIPVVAISQNDGALLLNKLDSIATINLSVKQDLAQSASCGASFIGDKWVLTAAHCVEDVNIEFLKVNIGEYDLSDGASNAKAIKRIYIHPEYDEGSAFNNDIALIELVEASDQTAVKLLDYNTSKQLAIANSPATVIGWGNINAYGPNDEAPVNSQPDQLRQVELYLLSNEECKNQLAQAYSDLNNTIYSPNQVGITNSMICAAFSGDVQKGSCQGDSGGPLVVNTNEGWQQIGIVSFGVGCANEAFPDVYARVGNFTTWINNITQGIAIESNYDFALTPQNKAQTTQLIVTNNTNLIANLSFTLLADNISSHSFSLNTDNCTQLAAKQSCQIQVDFDAKTLGKHKVRIVINSNDVNIPTSQSYISAEAVASNSDINTQLSNGSSELRWFSGGDQPWLLDNSEAAIMSGAIGEDQQSAVLLTFSGAGTLSFDWSVASEENTDTPDEPFGVLYLIIDDKQIKFISGEVAYTKVTIDELAEGEHQVTWLYKKDGGTSEGTDKASLKNVIFTPTVTALPSPPTPTPLPPSTTDTKSGGGSVYFMLFLLIMLTAKRRLI</sequence>
<accession>Q47V98</accession>
<dbReference type="InterPro" id="IPR043504">
    <property type="entry name" value="Peptidase_S1_PA_chymotrypsin"/>
</dbReference>
<comment type="subcellular location">
    <subcellularLocation>
        <location evidence="1">Cell projection</location>
        <location evidence="1">Cilium</location>
    </subcellularLocation>
    <subcellularLocation>
        <location evidence="2">Cytoplasm</location>
    </subcellularLocation>
    <subcellularLocation>
        <location evidence="3">Secreted</location>
    </subcellularLocation>
</comment>
<dbReference type="GO" id="GO:0004252">
    <property type="term" value="F:serine-type endopeptidase activity"/>
    <property type="evidence" value="ECO:0007669"/>
    <property type="project" value="InterPro"/>
</dbReference>
<feature type="signal peptide" evidence="13">
    <location>
        <begin position="1"/>
        <end position="20"/>
    </location>
</feature>
<dbReference type="FunFam" id="2.40.10.10:FF:000054">
    <property type="entry name" value="Complement C1r subcomponent"/>
    <property type="match status" value="1"/>
</dbReference>
<evidence type="ECO:0000256" key="8">
    <source>
        <dbReference type="ARBA" id="ARBA00023069"/>
    </source>
</evidence>
<dbReference type="PROSITE" id="PS50240">
    <property type="entry name" value="TRYPSIN_DOM"/>
    <property type="match status" value="1"/>
</dbReference>
<dbReference type="PRINTS" id="PR00722">
    <property type="entry name" value="CHYMOTRYPSIN"/>
</dbReference>
<evidence type="ECO:0000256" key="2">
    <source>
        <dbReference type="ARBA" id="ARBA00004496"/>
    </source>
</evidence>
<dbReference type="InterPro" id="IPR018114">
    <property type="entry name" value="TRYPSIN_HIS"/>
</dbReference>
<dbReference type="Gene3D" id="2.60.40.10">
    <property type="entry name" value="Immunoglobulins"/>
    <property type="match status" value="1"/>
</dbReference>
<evidence type="ECO:0000256" key="11">
    <source>
        <dbReference type="ARBA" id="ARBA00023273"/>
    </source>
</evidence>
<dbReference type="PROSITE" id="PS00134">
    <property type="entry name" value="TRYPSIN_HIS"/>
    <property type="match status" value="1"/>
</dbReference>
<keyword evidence="10" id="KW-0325">Glycoprotein</keyword>
<dbReference type="InterPro" id="IPR046450">
    <property type="entry name" value="PA_dom_sf"/>
</dbReference>
<dbReference type="HOGENOM" id="CLU_024054_0_0_6"/>
<proteinExistence type="inferred from homology"/>
<dbReference type="InterPro" id="IPR053879">
    <property type="entry name" value="HYDIN_VesB_CFA65-like_Ig"/>
</dbReference>
<reference evidence="15" key="1">
    <citation type="journal article" date="2005" name="Proc. Natl. Acad. Sci. U.S.A.">
        <title>The psychrophilic lifestyle as revealed by the genome sequence of Colwellia psychrerythraea 34H through genomic and proteomic analyses.</title>
        <authorList>
            <person name="Methe B.A."/>
            <person name="Nelson K.E."/>
            <person name="Deming J.W."/>
            <person name="Momen B."/>
            <person name="Melamud E."/>
            <person name="Zhang X."/>
            <person name="Moult J."/>
            <person name="Madupu R."/>
            <person name="Nelson W.C."/>
            <person name="Dodson R.J."/>
            <person name="Brinkac L.M."/>
            <person name="Daugherty S.C."/>
            <person name="Durkin A.S."/>
            <person name="DeBoy R.T."/>
            <person name="Kolonay J.F."/>
            <person name="Sullivan S.A."/>
            <person name="Zhou L."/>
            <person name="Davidsen T.M."/>
            <person name="Wu M."/>
            <person name="Huston A.L."/>
            <person name="Lewis M."/>
            <person name="Weaver B."/>
            <person name="Weidman J.F."/>
            <person name="Khouri H."/>
            <person name="Utterback T.R."/>
            <person name="Feldblyum T.V."/>
            <person name="Fraser C.M."/>
        </authorList>
    </citation>
    <scope>NUCLEOTIDE SEQUENCE [LARGE SCALE GENOMIC DNA]</scope>
    <source>
        <strain evidence="15">34H</strain>
    </source>
</reference>
<keyword evidence="12" id="KW-0720">Serine protease</keyword>
<dbReference type="InterPro" id="IPR013783">
    <property type="entry name" value="Ig-like_fold"/>
</dbReference>
<evidence type="ECO:0000256" key="4">
    <source>
        <dbReference type="ARBA" id="ARBA00007664"/>
    </source>
</evidence>
<dbReference type="GO" id="GO:0006508">
    <property type="term" value="P:proteolysis"/>
    <property type="evidence" value="ECO:0007669"/>
    <property type="project" value="UniProtKB-KW"/>
</dbReference>
<dbReference type="InterPro" id="IPR001254">
    <property type="entry name" value="Trypsin_dom"/>
</dbReference>
<dbReference type="SUPFAM" id="SSF50494">
    <property type="entry name" value="Trypsin-like serine proteases"/>
    <property type="match status" value="1"/>
</dbReference>
<evidence type="ECO:0000256" key="5">
    <source>
        <dbReference type="ARBA" id="ARBA00022490"/>
    </source>
</evidence>
<dbReference type="KEGG" id="cps:CPS_4627"/>
<evidence type="ECO:0000259" key="14">
    <source>
        <dbReference type="PROSITE" id="PS50240"/>
    </source>
</evidence>
<dbReference type="Gene3D" id="2.40.10.10">
    <property type="entry name" value="Trypsin-like serine proteases"/>
    <property type="match status" value="1"/>
</dbReference>
<organism evidence="15 16">
    <name type="scientific">Colwellia psychrerythraea (strain 34H / ATCC BAA-681)</name>
    <name type="common">Vibrio psychroerythus</name>
    <dbReference type="NCBI Taxonomy" id="167879"/>
    <lineage>
        <taxon>Bacteria</taxon>
        <taxon>Pseudomonadati</taxon>
        <taxon>Pseudomonadota</taxon>
        <taxon>Gammaproteobacteria</taxon>
        <taxon>Alteromonadales</taxon>
        <taxon>Colwelliaceae</taxon>
        <taxon>Colwellia</taxon>
    </lineage>
</organism>
<dbReference type="GO" id="GO:0005576">
    <property type="term" value="C:extracellular region"/>
    <property type="evidence" value="ECO:0007669"/>
    <property type="project" value="UniProtKB-SubCell"/>
</dbReference>
<name>Q47V98_COLP3</name>
<gene>
    <name evidence="15" type="ordered locus">CPS_4627</name>
</gene>